<evidence type="ECO:0000313" key="2">
    <source>
        <dbReference type="Proteomes" id="UP001162501"/>
    </source>
</evidence>
<dbReference type="Proteomes" id="UP001162501">
    <property type="component" value="Chromosome 24"/>
</dbReference>
<proteinExistence type="predicted"/>
<organism evidence="1 2">
    <name type="scientific">Rangifer tarandus platyrhynchus</name>
    <name type="common">Svalbard reindeer</name>
    <dbReference type="NCBI Taxonomy" id="3082113"/>
    <lineage>
        <taxon>Eukaryota</taxon>
        <taxon>Metazoa</taxon>
        <taxon>Chordata</taxon>
        <taxon>Craniata</taxon>
        <taxon>Vertebrata</taxon>
        <taxon>Euteleostomi</taxon>
        <taxon>Mammalia</taxon>
        <taxon>Eutheria</taxon>
        <taxon>Laurasiatheria</taxon>
        <taxon>Artiodactyla</taxon>
        <taxon>Ruminantia</taxon>
        <taxon>Pecora</taxon>
        <taxon>Cervidae</taxon>
        <taxon>Odocoileinae</taxon>
        <taxon>Rangifer</taxon>
    </lineage>
</organism>
<evidence type="ECO:0000313" key="1">
    <source>
        <dbReference type="EMBL" id="CAN0259582.1"/>
    </source>
</evidence>
<sequence length="109" mass="12169">MDFGVDRPQFEFSSATHLLCPFILSTPPPPQLSPEGESRLCWDLGKWWATESEPESLVSPERGPQAPDALQALEPGAQETPALRLPRNGVNSTICCRLLELPFRERAWP</sequence>
<gene>
    <name evidence="1" type="ORF">MRATA1EN22A_LOCUS14498</name>
</gene>
<name>A0AC59Z6A8_RANTA</name>
<protein>
    <submittedName>
        <fullName evidence="1">Uncharacterized protein</fullName>
    </submittedName>
</protein>
<reference evidence="1" key="1">
    <citation type="submission" date="2023-05" db="EMBL/GenBank/DDBJ databases">
        <authorList>
            <consortium name="ELIXIR-Norway"/>
        </authorList>
    </citation>
    <scope>NUCLEOTIDE SEQUENCE</scope>
</reference>
<dbReference type="EMBL" id="OX596108">
    <property type="protein sequence ID" value="CAN0259582.1"/>
    <property type="molecule type" value="Genomic_DNA"/>
</dbReference>
<reference evidence="1" key="2">
    <citation type="submission" date="2025-03" db="EMBL/GenBank/DDBJ databases">
        <authorList>
            <consortium name="ELIXIR-Norway"/>
            <consortium name="Elixir Norway"/>
        </authorList>
    </citation>
    <scope>NUCLEOTIDE SEQUENCE</scope>
</reference>
<accession>A0AC59Z6A8</accession>